<evidence type="ECO:0000256" key="1">
    <source>
        <dbReference type="SAM" id="Phobius"/>
    </source>
</evidence>
<keyword evidence="1" id="KW-0812">Transmembrane</keyword>
<dbReference type="SUPFAM" id="SSF56436">
    <property type="entry name" value="C-type lectin-like"/>
    <property type="match status" value="1"/>
</dbReference>
<evidence type="ECO:0000313" key="3">
    <source>
        <dbReference type="EMBL" id="CAE0270305.1"/>
    </source>
</evidence>
<keyword evidence="1" id="KW-0472">Membrane</keyword>
<name>A0A7S3GLL5_9EUKA</name>
<dbReference type="Gene3D" id="3.10.100.10">
    <property type="entry name" value="Mannose-Binding Protein A, subunit A"/>
    <property type="match status" value="1"/>
</dbReference>
<dbReference type="SMART" id="SM00034">
    <property type="entry name" value="CLECT"/>
    <property type="match status" value="1"/>
</dbReference>
<dbReference type="InterPro" id="IPR016187">
    <property type="entry name" value="CTDL_fold"/>
</dbReference>
<dbReference type="Gene3D" id="2.60.40.780">
    <property type="entry name" value="von Hippel-Lindau disease tumour suppressor, beta domain"/>
    <property type="match status" value="1"/>
</dbReference>
<organism evidence="3">
    <name type="scientific">Palpitomonas bilix</name>
    <dbReference type="NCBI Taxonomy" id="652834"/>
    <lineage>
        <taxon>Eukaryota</taxon>
        <taxon>Eukaryota incertae sedis</taxon>
    </lineage>
</organism>
<dbReference type="InterPro" id="IPR050111">
    <property type="entry name" value="C-type_lectin/snaclec_domain"/>
</dbReference>
<dbReference type="EMBL" id="HBIB01049500">
    <property type="protein sequence ID" value="CAE0270305.1"/>
    <property type="molecule type" value="Transcribed_RNA"/>
</dbReference>
<accession>A0A7S3GLL5</accession>
<dbReference type="EMBL" id="HBIB01049501">
    <property type="protein sequence ID" value="CAE0270306.1"/>
    <property type="molecule type" value="Transcribed_RNA"/>
</dbReference>
<feature type="transmembrane region" description="Helical" evidence="1">
    <location>
        <begin position="34"/>
        <end position="54"/>
    </location>
</feature>
<dbReference type="InterPro" id="IPR016186">
    <property type="entry name" value="C-type_lectin-like/link_sf"/>
</dbReference>
<keyword evidence="1" id="KW-1133">Transmembrane helix</keyword>
<proteinExistence type="predicted"/>
<protein>
    <recommendedName>
        <fullName evidence="2">C-type lectin domain-containing protein</fullName>
    </recommendedName>
</protein>
<evidence type="ECO:0000259" key="2">
    <source>
        <dbReference type="PROSITE" id="PS50041"/>
    </source>
</evidence>
<dbReference type="AlphaFoldDB" id="A0A7S3GLL5"/>
<evidence type="ECO:0000313" key="4">
    <source>
        <dbReference type="EMBL" id="CAE0270306.1"/>
    </source>
</evidence>
<reference evidence="3" key="1">
    <citation type="submission" date="2021-01" db="EMBL/GenBank/DDBJ databases">
        <authorList>
            <person name="Corre E."/>
            <person name="Pelletier E."/>
            <person name="Niang G."/>
            <person name="Scheremetjew M."/>
            <person name="Finn R."/>
            <person name="Kale V."/>
            <person name="Holt S."/>
            <person name="Cochrane G."/>
            <person name="Meng A."/>
            <person name="Brown T."/>
            <person name="Cohen L."/>
        </authorList>
    </citation>
    <scope>NUCLEOTIDE SEQUENCE</scope>
    <source>
        <strain evidence="3">NIES-2562</strain>
    </source>
</reference>
<gene>
    <name evidence="3" type="ORF">PBIL07802_LOCUS32660</name>
    <name evidence="4" type="ORF">PBIL07802_LOCUS32661</name>
</gene>
<dbReference type="Pfam" id="PF00059">
    <property type="entry name" value="Lectin_C"/>
    <property type="match status" value="1"/>
</dbReference>
<sequence length="719" mass="80017">MRMKRVIASASDYTDVSLRSLYRHGKLQGGQSRVSLVCILTTLIIVTNVIWLGFSLYSPTAVASYFTVSPPINDLPRSFQKELWTRKKGISSSLMPKPPGSPASPSSSSTSLVGLSVCDGCDQDLADRLNSRFHFHILNLDRRRDRLACVQKHFYKYGIYTTRLPGVDAAGLDPAQSTLLPQQLKDWLKSDKGQKGHVGCMYGHLQFLLKSAERERRCVRLPEQGGPVRTQPGSTKSVSVSFQNKMTGEAQAYWVDEYGAEHFEGSIPPKSIRTFESVLLHAWRVKVGRLVITEFKLMPDYSSNVYEMSDDMTSAKVELYNCEVDGTEVYTDDRVNILFEDDVVLQKNFGERLVWLFEELDKYAASWKASEGAKSHPASSLKRDDGWDVMLLNWYCNNGHWKACNNNGGVKPIVTSPFTLEEKDAYDYASNLDGISLTEVKFFMSGGGYAVSPSGAERILLTFPCDNYARGGECSPAVDYHYSALIDGPAKLRVFGAAPPIVLMPDMSGVPPMDIGVPPREKTLGCGGEYVSDTHVEGRYSMHAPKRIDMEMEAFKRHHASKQGGGQKGGRFVALHRYSTWADAHSTCLRLREDPHLDKIGVDVSEITSPNLATITSEEENTAAKELAEKTCGHVTSNLNGWDLCAWTGLNDVKKEGQFEWVDGSISSYRNFYDGEPNNQNDEDYVGACWYLRGKWADFGATFELPCILCEIEPPSSGK</sequence>
<dbReference type="CDD" id="cd00037">
    <property type="entry name" value="CLECT"/>
    <property type="match status" value="1"/>
</dbReference>
<dbReference type="PANTHER" id="PTHR22803">
    <property type="entry name" value="MANNOSE, PHOSPHOLIPASE, LECTIN RECEPTOR RELATED"/>
    <property type="match status" value="1"/>
</dbReference>
<dbReference type="PROSITE" id="PS50041">
    <property type="entry name" value="C_TYPE_LECTIN_2"/>
    <property type="match status" value="1"/>
</dbReference>
<dbReference type="InterPro" id="IPR001304">
    <property type="entry name" value="C-type_lectin-like"/>
</dbReference>
<dbReference type="InterPro" id="IPR037140">
    <property type="entry name" value="VHL_beta_dom_sf"/>
</dbReference>
<feature type="domain" description="C-type lectin" evidence="2">
    <location>
        <begin position="580"/>
        <end position="698"/>
    </location>
</feature>